<gene>
    <name evidence="2" type="ORF">GDO81_009418</name>
</gene>
<sequence length="102" mass="11890">MDRGPYVPYLLLQPLLFWRIMVGTPVPWSSPFPLTTVIGLSLFVFMQVPIEIIGKRHHTVSPERNVYLYKLKIRMYQLIFPIQQPWEHLYGTVGLKGSSYLA</sequence>
<keyword evidence="1" id="KW-0472">Membrane</keyword>
<feature type="transmembrane region" description="Helical" evidence="1">
    <location>
        <begin position="7"/>
        <end position="28"/>
    </location>
</feature>
<keyword evidence="3" id="KW-1185">Reference proteome</keyword>
<reference evidence="2" key="1">
    <citation type="thesis" date="2020" institute="ProQuest LLC" country="789 East Eisenhower Parkway, Ann Arbor, MI, USA">
        <title>Comparative Genomics and Chromosome Evolution.</title>
        <authorList>
            <person name="Mudd A.B."/>
        </authorList>
    </citation>
    <scope>NUCLEOTIDE SEQUENCE</scope>
    <source>
        <strain evidence="2">237g6f4</strain>
        <tissue evidence="2">Blood</tissue>
    </source>
</reference>
<keyword evidence="1" id="KW-0812">Transmembrane</keyword>
<feature type="transmembrane region" description="Helical" evidence="1">
    <location>
        <begin position="34"/>
        <end position="54"/>
    </location>
</feature>
<dbReference type="EMBL" id="WNYA01000004">
    <property type="protein sequence ID" value="KAG8575032.1"/>
    <property type="molecule type" value="Genomic_DNA"/>
</dbReference>
<dbReference type="Proteomes" id="UP000824782">
    <property type="component" value="Unassembled WGS sequence"/>
</dbReference>
<keyword evidence="1" id="KW-1133">Transmembrane helix</keyword>
<organism evidence="2 3">
    <name type="scientific">Engystomops pustulosus</name>
    <name type="common">Tungara frog</name>
    <name type="synonym">Physalaemus pustulosus</name>
    <dbReference type="NCBI Taxonomy" id="76066"/>
    <lineage>
        <taxon>Eukaryota</taxon>
        <taxon>Metazoa</taxon>
        <taxon>Chordata</taxon>
        <taxon>Craniata</taxon>
        <taxon>Vertebrata</taxon>
        <taxon>Euteleostomi</taxon>
        <taxon>Amphibia</taxon>
        <taxon>Batrachia</taxon>
        <taxon>Anura</taxon>
        <taxon>Neobatrachia</taxon>
        <taxon>Hyloidea</taxon>
        <taxon>Leptodactylidae</taxon>
        <taxon>Leiuperinae</taxon>
        <taxon>Engystomops</taxon>
    </lineage>
</organism>
<dbReference type="AlphaFoldDB" id="A0AAV7BRQ4"/>
<comment type="caution">
    <text evidence="2">The sequence shown here is derived from an EMBL/GenBank/DDBJ whole genome shotgun (WGS) entry which is preliminary data.</text>
</comment>
<accession>A0AAV7BRQ4</accession>
<proteinExistence type="predicted"/>
<evidence type="ECO:0000313" key="3">
    <source>
        <dbReference type="Proteomes" id="UP000824782"/>
    </source>
</evidence>
<evidence type="ECO:0000256" key="1">
    <source>
        <dbReference type="SAM" id="Phobius"/>
    </source>
</evidence>
<protein>
    <submittedName>
        <fullName evidence="2">Uncharacterized protein</fullName>
    </submittedName>
</protein>
<name>A0AAV7BRQ4_ENGPU</name>
<evidence type="ECO:0000313" key="2">
    <source>
        <dbReference type="EMBL" id="KAG8575032.1"/>
    </source>
</evidence>